<evidence type="ECO:0008006" key="4">
    <source>
        <dbReference type="Google" id="ProtNLM"/>
    </source>
</evidence>
<accession>A0A542XEA7</accession>
<evidence type="ECO:0000256" key="1">
    <source>
        <dbReference type="SAM" id="Phobius"/>
    </source>
</evidence>
<dbReference type="EMBL" id="VFOK01000001">
    <property type="protein sequence ID" value="TQL34116.1"/>
    <property type="molecule type" value="Genomic_DNA"/>
</dbReference>
<keyword evidence="1" id="KW-0472">Membrane</keyword>
<feature type="transmembrane region" description="Helical" evidence="1">
    <location>
        <begin position="67"/>
        <end position="90"/>
    </location>
</feature>
<gene>
    <name evidence="2" type="ORF">FB554_2274</name>
</gene>
<protein>
    <recommendedName>
        <fullName evidence="4">DUF4190 domain-containing protein</fullName>
    </recommendedName>
</protein>
<dbReference type="OrthoDB" id="5145395at2"/>
<dbReference type="Proteomes" id="UP000318336">
    <property type="component" value="Unassembled WGS sequence"/>
</dbReference>
<keyword evidence="1" id="KW-0812">Transmembrane</keyword>
<sequence>MTSPTQQPPAATHSRRATGYLFLGLLASLMPMPFNLVALVPLGAAIYESVRLMRELHSDRAPRGLRIWAGVGLALTMALLISIVVPYLLYATTRDYNDCLAGANTQVAEQACEQRYG</sequence>
<dbReference type="RefSeq" id="WP_142006152.1">
    <property type="nucleotide sequence ID" value="NZ_CAJTBP010000001.1"/>
</dbReference>
<comment type="caution">
    <text evidence="2">The sequence shown here is derived from an EMBL/GenBank/DDBJ whole genome shotgun (WGS) entry which is preliminary data.</text>
</comment>
<keyword evidence="3" id="KW-1185">Reference proteome</keyword>
<evidence type="ECO:0000313" key="2">
    <source>
        <dbReference type="EMBL" id="TQL34116.1"/>
    </source>
</evidence>
<feature type="transmembrane region" description="Helical" evidence="1">
    <location>
        <begin position="20"/>
        <end position="47"/>
    </location>
</feature>
<reference evidence="2 3" key="1">
    <citation type="submission" date="2019-06" db="EMBL/GenBank/DDBJ databases">
        <title>Sequencing the genomes of 1000 actinobacteria strains.</title>
        <authorList>
            <person name="Klenk H.-P."/>
        </authorList>
    </citation>
    <scope>NUCLEOTIDE SEQUENCE [LARGE SCALE GENOMIC DNA]</scope>
    <source>
        <strain evidence="2 3">DSM 24617</strain>
    </source>
</reference>
<proteinExistence type="predicted"/>
<name>A0A542XEA7_9MICO</name>
<evidence type="ECO:0000313" key="3">
    <source>
        <dbReference type="Proteomes" id="UP000318336"/>
    </source>
</evidence>
<keyword evidence="1" id="KW-1133">Transmembrane helix</keyword>
<dbReference type="AlphaFoldDB" id="A0A542XEA7"/>
<organism evidence="2 3">
    <name type="scientific">Barrientosiimonas humi</name>
    <dbReference type="NCBI Taxonomy" id="999931"/>
    <lineage>
        <taxon>Bacteria</taxon>
        <taxon>Bacillati</taxon>
        <taxon>Actinomycetota</taxon>
        <taxon>Actinomycetes</taxon>
        <taxon>Micrococcales</taxon>
        <taxon>Dermacoccaceae</taxon>
        <taxon>Barrientosiimonas</taxon>
    </lineage>
</organism>